<name>A0AAV0BQD3_PHAPC</name>
<feature type="compositionally biased region" description="Polar residues" evidence="1">
    <location>
        <begin position="65"/>
        <end position="88"/>
    </location>
</feature>
<reference evidence="2" key="1">
    <citation type="submission" date="2022-06" db="EMBL/GenBank/DDBJ databases">
        <authorList>
            <consortium name="SYNGENTA / RWTH Aachen University"/>
        </authorList>
    </citation>
    <scope>NUCLEOTIDE SEQUENCE</scope>
</reference>
<evidence type="ECO:0000313" key="3">
    <source>
        <dbReference type="Proteomes" id="UP001153365"/>
    </source>
</evidence>
<feature type="compositionally biased region" description="Basic and acidic residues" evidence="1">
    <location>
        <begin position="89"/>
        <end position="99"/>
    </location>
</feature>
<feature type="region of interest" description="Disordered" evidence="1">
    <location>
        <begin position="65"/>
        <end position="113"/>
    </location>
</feature>
<dbReference type="Proteomes" id="UP001153365">
    <property type="component" value="Unassembled WGS sequence"/>
</dbReference>
<protein>
    <submittedName>
        <fullName evidence="2">Expressed protein</fullName>
    </submittedName>
</protein>
<organism evidence="2 3">
    <name type="scientific">Phakopsora pachyrhizi</name>
    <name type="common">Asian soybean rust disease fungus</name>
    <dbReference type="NCBI Taxonomy" id="170000"/>
    <lineage>
        <taxon>Eukaryota</taxon>
        <taxon>Fungi</taxon>
        <taxon>Dikarya</taxon>
        <taxon>Basidiomycota</taxon>
        <taxon>Pucciniomycotina</taxon>
        <taxon>Pucciniomycetes</taxon>
        <taxon>Pucciniales</taxon>
        <taxon>Phakopsoraceae</taxon>
        <taxon>Phakopsora</taxon>
    </lineage>
</organism>
<feature type="compositionally biased region" description="Basic residues" evidence="1">
    <location>
        <begin position="199"/>
        <end position="214"/>
    </location>
</feature>
<comment type="caution">
    <text evidence="2">The sequence shown here is derived from an EMBL/GenBank/DDBJ whole genome shotgun (WGS) entry which is preliminary data.</text>
</comment>
<dbReference type="AlphaFoldDB" id="A0AAV0BQD3"/>
<dbReference type="EMBL" id="CALTRL010006063">
    <property type="protein sequence ID" value="CAH7689305.1"/>
    <property type="molecule type" value="Genomic_DNA"/>
</dbReference>
<evidence type="ECO:0000256" key="1">
    <source>
        <dbReference type="SAM" id="MobiDB-lite"/>
    </source>
</evidence>
<feature type="region of interest" description="Disordered" evidence="1">
    <location>
        <begin position="152"/>
        <end position="214"/>
    </location>
</feature>
<proteinExistence type="predicted"/>
<feature type="compositionally biased region" description="Polar residues" evidence="1">
    <location>
        <begin position="180"/>
        <end position="192"/>
    </location>
</feature>
<evidence type="ECO:0000313" key="2">
    <source>
        <dbReference type="EMBL" id="CAH7689305.1"/>
    </source>
</evidence>
<sequence length="214" mass="24324">MSLDELQVRLQSTYQQVQRSVDSWIPNHLITTNVGVKDSLIVRSNHPSRPLNRIRCSRLGLGSNSRIAQTDGQLTSRITTHQTRSTQSDGRDVKGDHPLSLEGDDELEQDSRSNIFVSNSSDLMARNRIHSSLHTQGDSVPALDNRSVRPMSFYSDSDGVGLSKNQLKKRRRLERRAATPPSTVESNQKLDPQQQKQRQEKRKKKKKKKENPPH</sequence>
<gene>
    <name evidence="2" type="ORF">PPACK8108_LOCUS24357</name>
</gene>
<keyword evidence="3" id="KW-1185">Reference proteome</keyword>
<accession>A0AAV0BQD3</accession>